<feature type="domain" description="UspA" evidence="2">
    <location>
        <begin position="1"/>
        <end position="139"/>
    </location>
</feature>
<evidence type="ECO:0000259" key="2">
    <source>
        <dbReference type="Pfam" id="PF00582"/>
    </source>
</evidence>
<proteinExistence type="inferred from homology"/>
<organism evidence="3 4">
    <name type="scientific">Nitrosomonas stercoris</name>
    <dbReference type="NCBI Taxonomy" id="1444684"/>
    <lineage>
        <taxon>Bacteria</taxon>
        <taxon>Pseudomonadati</taxon>
        <taxon>Pseudomonadota</taxon>
        <taxon>Betaproteobacteria</taxon>
        <taxon>Nitrosomonadales</taxon>
        <taxon>Nitrosomonadaceae</taxon>
        <taxon>Nitrosomonas</taxon>
    </lineage>
</organism>
<dbReference type="SUPFAM" id="SSF52402">
    <property type="entry name" value="Adenine nucleotide alpha hydrolases-like"/>
    <property type="match status" value="2"/>
</dbReference>
<evidence type="ECO:0000313" key="4">
    <source>
        <dbReference type="Proteomes" id="UP000316473"/>
    </source>
</evidence>
<feature type="domain" description="UspA" evidence="2">
    <location>
        <begin position="155"/>
        <end position="293"/>
    </location>
</feature>
<dbReference type="EMBL" id="AP019755">
    <property type="protein sequence ID" value="BBL35909.1"/>
    <property type="molecule type" value="Genomic_DNA"/>
</dbReference>
<dbReference type="PANTHER" id="PTHR46268">
    <property type="entry name" value="STRESS RESPONSE PROTEIN NHAX"/>
    <property type="match status" value="1"/>
</dbReference>
<dbReference type="Pfam" id="PF00582">
    <property type="entry name" value="Usp"/>
    <property type="match status" value="2"/>
</dbReference>
<sequence>MIRRVLIPLDGSKLAEQVIPHLLRFITPDQTELLLMTALSSTLPSDKSNSNLAISESTSTSQNYKIHEQLNNVTQELNQISFSVTERVVPGAPTNSILSLAEEAFVDLIAMSTHGRTGLRRVLLGSVADEVVCNARPPIFLTPAAITAPPKFTPRTILLPLDGTALAEAAIPIAQQFAQNTGATLSFIRILDSNYSEHEQSANQTDTTKQATSQQATRYLEQIKLRLQLANVTSRYQITSGDPAVAIIRASHTEQADLIVMSTHGRSGVGRIIHGSVTRQIIGSAICPLVLIRGILPVEVYDASHNQAFSTYAS</sequence>
<evidence type="ECO:0000256" key="1">
    <source>
        <dbReference type="ARBA" id="ARBA00008791"/>
    </source>
</evidence>
<dbReference type="KEGG" id="nst:Nstercoris_02186"/>
<dbReference type="InterPro" id="IPR006016">
    <property type="entry name" value="UspA"/>
</dbReference>
<dbReference type="AlphaFoldDB" id="A0A4Y1YQ75"/>
<dbReference type="InterPro" id="IPR014729">
    <property type="entry name" value="Rossmann-like_a/b/a_fold"/>
</dbReference>
<dbReference type="PRINTS" id="PR01438">
    <property type="entry name" value="UNVRSLSTRESS"/>
</dbReference>
<dbReference type="Proteomes" id="UP000316473">
    <property type="component" value="Chromosome"/>
</dbReference>
<keyword evidence="4" id="KW-1185">Reference proteome</keyword>
<evidence type="ECO:0000313" key="3">
    <source>
        <dbReference type="EMBL" id="BBL35909.1"/>
    </source>
</evidence>
<name>A0A4Y1YQ75_9PROT</name>
<comment type="similarity">
    <text evidence="1">Belongs to the universal stress protein A family.</text>
</comment>
<dbReference type="InterPro" id="IPR006015">
    <property type="entry name" value="Universal_stress_UspA"/>
</dbReference>
<reference evidence="3 4" key="1">
    <citation type="submission" date="2019-06" db="EMBL/GenBank/DDBJ databases">
        <title>Nitrosomonas stercoris KYUHI-S whole genome shotgun sequence.</title>
        <authorList>
            <person name="Nakagawa T."/>
            <person name="Tsuchiya Y."/>
            <person name="Takahashi R."/>
        </authorList>
    </citation>
    <scope>NUCLEOTIDE SEQUENCE [LARGE SCALE GENOMIC DNA]</scope>
    <source>
        <strain evidence="3 4">KYUHI-S</strain>
    </source>
</reference>
<dbReference type="PANTHER" id="PTHR46268:SF6">
    <property type="entry name" value="UNIVERSAL STRESS PROTEIN UP12"/>
    <property type="match status" value="1"/>
</dbReference>
<accession>A0A4Y1YQ75</accession>
<gene>
    <name evidence="3" type="ORF">Nstercoris_02186</name>
</gene>
<dbReference type="CDD" id="cd00293">
    <property type="entry name" value="USP-like"/>
    <property type="match status" value="2"/>
</dbReference>
<protein>
    <recommendedName>
        <fullName evidence="2">UspA domain-containing protein</fullName>
    </recommendedName>
</protein>
<dbReference type="Gene3D" id="3.40.50.620">
    <property type="entry name" value="HUPs"/>
    <property type="match status" value="2"/>
</dbReference>